<name>A0A9J7XDM8_CYPCA</name>
<dbReference type="PANTHER" id="PTHR13634">
    <property type="entry name" value="RIBOSOME BIOGENESIS PROTEIN BRIX"/>
    <property type="match status" value="1"/>
</dbReference>
<evidence type="ECO:0000256" key="3">
    <source>
        <dbReference type="ARBA" id="ARBA00006369"/>
    </source>
</evidence>
<evidence type="ECO:0000256" key="7">
    <source>
        <dbReference type="ARBA" id="ARBA00033181"/>
    </source>
</evidence>
<keyword evidence="11" id="KW-1185">Reference proteome</keyword>
<evidence type="ECO:0000259" key="9">
    <source>
        <dbReference type="PROSITE" id="PS50833"/>
    </source>
</evidence>
<dbReference type="GO" id="GO:0006364">
    <property type="term" value="P:rRNA processing"/>
    <property type="evidence" value="ECO:0007669"/>
    <property type="project" value="InterPro"/>
</dbReference>
<dbReference type="GO" id="GO:0019843">
    <property type="term" value="F:rRNA binding"/>
    <property type="evidence" value="ECO:0007669"/>
    <property type="project" value="InterPro"/>
</dbReference>
<feature type="domain" description="Brix" evidence="9">
    <location>
        <begin position="107"/>
        <end position="296"/>
    </location>
</feature>
<organism evidence="10 11">
    <name type="scientific">Cyprinus carpio carpio</name>
    <dbReference type="NCBI Taxonomy" id="630221"/>
    <lineage>
        <taxon>Eukaryota</taxon>
        <taxon>Metazoa</taxon>
        <taxon>Chordata</taxon>
        <taxon>Craniata</taxon>
        <taxon>Vertebrata</taxon>
        <taxon>Euteleostomi</taxon>
        <taxon>Actinopterygii</taxon>
        <taxon>Neopterygii</taxon>
        <taxon>Teleostei</taxon>
        <taxon>Ostariophysi</taxon>
        <taxon>Cypriniformes</taxon>
        <taxon>Cyprinidae</taxon>
        <taxon>Cyprininae</taxon>
        <taxon>Cyprinus</taxon>
    </lineage>
</organism>
<dbReference type="FunFam" id="3.40.50.10480:FF:000003">
    <property type="entry name" value="Ribosome biogenesis protein BRX1"/>
    <property type="match status" value="1"/>
</dbReference>
<keyword evidence="5" id="KW-0690">Ribosome biogenesis</keyword>
<comment type="similarity">
    <text evidence="3">Belongs to the BRX1 family.</text>
</comment>
<dbReference type="Gene3D" id="3.40.50.10480">
    <property type="entry name" value="Probable brix-domain ribosomal biogenesis protein"/>
    <property type="match status" value="1"/>
</dbReference>
<sequence length="396" mass="46108">MVVRHNDCKLPIKFIEEEEKVYHACLMRAFPLPVTCERKMAARGGKRAAERVAQNKTKRAKLNGNKTPQTERKAKTVTFTPENEEGANKNIISVPPPVSTGKWTNKERVLVFSSRGISFRTRHLMMDLRTMMPHSKADTKMDRKDKLFVVNEVCEIKNCNKCIFFEAKKKQDLYMWISNVPHGPSAKFLVQNVHTLAELKMTGNCLKGSRPLLSFDPKFDQEPHYALLKELFTQIFSTPRYHPKSQPFVDHVLTFTIADHRIWFRNYQIIEEDASLVEIGPRFVLNLIKIFQGSFGGPTLYENPHFQSPNMHRRMIRQATAARQKERQMVKQILKEKRSEEKEVLARDVTDEVFQTPAEPRDPEVQLQPPEPQRSKKKLRLTELKKKTQMKRKGLR</sequence>
<feature type="region of interest" description="Disordered" evidence="8">
    <location>
        <begin position="342"/>
        <end position="396"/>
    </location>
</feature>
<reference evidence="10" key="2">
    <citation type="submission" date="2025-09" db="UniProtKB">
        <authorList>
            <consortium name="Ensembl"/>
        </authorList>
    </citation>
    <scope>IDENTIFICATION</scope>
</reference>
<dbReference type="Pfam" id="PF04427">
    <property type="entry name" value="Brix"/>
    <property type="match status" value="1"/>
</dbReference>
<keyword evidence="6" id="KW-0539">Nucleus</keyword>
<evidence type="ECO:0000256" key="6">
    <source>
        <dbReference type="ARBA" id="ARBA00023242"/>
    </source>
</evidence>
<protein>
    <recommendedName>
        <fullName evidence="4">Ribosome biogenesis protein BRX1 homolog</fullName>
    </recommendedName>
    <alternativeName>
        <fullName evidence="7">Brix domain-containing protein 2</fullName>
    </alternativeName>
</protein>
<comment type="subcellular location">
    <subcellularLocation>
        <location evidence="2">Nucleus</location>
        <location evidence="2">Nucleolus</location>
    </subcellularLocation>
</comment>
<feature type="compositionally biased region" description="Basic residues" evidence="8">
    <location>
        <begin position="387"/>
        <end position="396"/>
    </location>
</feature>
<evidence type="ECO:0000313" key="10">
    <source>
        <dbReference type="Ensembl" id="ENSCCRP00000105727.1"/>
    </source>
</evidence>
<dbReference type="GO" id="GO:0000027">
    <property type="term" value="P:ribosomal large subunit assembly"/>
    <property type="evidence" value="ECO:0007669"/>
    <property type="project" value="TreeGrafter"/>
</dbReference>
<dbReference type="Ensembl" id="ENSCCRT00000198701.1">
    <property type="protein sequence ID" value="ENSCCRP00000105727.1"/>
    <property type="gene ID" value="ENSCCRG00000077860.1"/>
</dbReference>
<dbReference type="SUPFAM" id="SSF52954">
    <property type="entry name" value="Class II aaRS ABD-related"/>
    <property type="match status" value="1"/>
</dbReference>
<dbReference type="InterPro" id="IPR026532">
    <property type="entry name" value="BRX1"/>
</dbReference>
<evidence type="ECO:0000256" key="4">
    <source>
        <dbReference type="ARBA" id="ARBA00020522"/>
    </source>
</evidence>
<proteinExistence type="inferred from homology"/>
<dbReference type="PROSITE" id="PS50833">
    <property type="entry name" value="BRIX"/>
    <property type="match status" value="1"/>
</dbReference>
<evidence type="ECO:0000256" key="8">
    <source>
        <dbReference type="SAM" id="MobiDB-lite"/>
    </source>
</evidence>
<dbReference type="OMA" id="YRHRHLM"/>
<dbReference type="GO" id="GO:0005730">
    <property type="term" value="C:nucleolus"/>
    <property type="evidence" value="ECO:0007669"/>
    <property type="project" value="UniProtKB-SubCell"/>
</dbReference>
<dbReference type="AlphaFoldDB" id="A0A9J7XDM8"/>
<dbReference type="GeneTree" id="ENSGT00390000014467"/>
<evidence type="ECO:0000256" key="2">
    <source>
        <dbReference type="ARBA" id="ARBA00004604"/>
    </source>
</evidence>
<evidence type="ECO:0000313" key="11">
    <source>
        <dbReference type="Proteomes" id="UP001108240"/>
    </source>
</evidence>
<dbReference type="PANTHER" id="PTHR13634:SF0">
    <property type="entry name" value="RIBOSOME BIOGENESIS PROTEIN BRX1 HOMOLOG"/>
    <property type="match status" value="1"/>
</dbReference>
<evidence type="ECO:0000256" key="1">
    <source>
        <dbReference type="ARBA" id="ARBA00003439"/>
    </source>
</evidence>
<dbReference type="Proteomes" id="UP001108240">
    <property type="component" value="Unplaced"/>
</dbReference>
<accession>A0A9J7XDM8</accession>
<reference evidence="10" key="1">
    <citation type="submission" date="2025-08" db="UniProtKB">
        <authorList>
            <consortium name="Ensembl"/>
        </authorList>
    </citation>
    <scope>IDENTIFICATION</scope>
</reference>
<evidence type="ECO:0000256" key="5">
    <source>
        <dbReference type="ARBA" id="ARBA00022517"/>
    </source>
</evidence>
<dbReference type="SMART" id="SM00879">
    <property type="entry name" value="Brix"/>
    <property type="match status" value="1"/>
</dbReference>
<dbReference type="InterPro" id="IPR007109">
    <property type="entry name" value="Brix"/>
</dbReference>
<comment type="function">
    <text evidence="1">Required for biogenesis of the 60S ribosomal subunit.</text>
</comment>